<evidence type="ECO:0000313" key="1">
    <source>
        <dbReference type="EMBL" id="ERT02434.1"/>
    </source>
</evidence>
<accession>U7Q3I9</accession>
<dbReference type="AlphaFoldDB" id="U7Q3I9"/>
<dbReference type="HOGENOM" id="CLU_2741705_0_0_1"/>
<proteinExistence type="predicted"/>
<keyword evidence="2" id="KW-1185">Reference proteome</keyword>
<protein>
    <submittedName>
        <fullName evidence="1">Uncharacterized protein</fullName>
    </submittedName>
</protein>
<sequence length="71" mass="7315">MPNKVTAVNRRAPGGAIAAAVQTIAKPEGGSVGEKTSCIQCDGYECCCIPIPLVCFNGSSARVVFFVPNAK</sequence>
<dbReference type="OrthoDB" id="4661107at2759"/>
<dbReference type="Proteomes" id="UP000018087">
    <property type="component" value="Unassembled WGS sequence"/>
</dbReference>
<gene>
    <name evidence="1" type="ORF">HMPREF1624_00732</name>
</gene>
<reference evidence="2" key="1">
    <citation type="journal article" date="2014" name="Genome Announc.">
        <title>Genome sequence of the pathogenic fungus Sporothrix schenckii (ATCC 58251).</title>
        <authorList>
            <person name="Cuomo C.A."/>
            <person name="Rodriguez-Del Valle N."/>
            <person name="Perez-Sanchez L."/>
            <person name="Abouelleil A."/>
            <person name="Goldberg J."/>
            <person name="Young S."/>
            <person name="Zeng Q."/>
            <person name="Birren B.W."/>
        </authorList>
    </citation>
    <scope>NUCLEOTIDE SEQUENCE [LARGE SCALE GENOMIC DNA]</scope>
    <source>
        <strain evidence="2">ATCC 58251 / de Perez 2211183</strain>
    </source>
</reference>
<evidence type="ECO:0000313" key="2">
    <source>
        <dbReference type="Proteomes" id="UP000018087"/>
    </source>
</evidence>
<organism evidence="1 2">
    <name type="scientific">Sporothrix schenckii (strain ATCC 58251 / de Perez 2211183)</name>
    <name type="common">Rose-picker's disease fungus</name>
    <dbReference type="NCBI Taxonomy" id="1391915"/>
    <lineage>
        <taxon>Eukaryota</taxon>
        <taxon>Fungi</taxon>
        <taxon>Dikarya</taxon>
        <taxon>Ascomycota</taxon>
        <taxon>Pezizomycotina</taxon>
        <taxon>Sordariomycetes</taxon>
        <taxon>Sordariomycetidae</taxon>
        <taxon>Ophiostomatales</taxon>
        <taxon>Ophiostomataceae</taxon>
        <taxon>Sporothrix</taxon>
    </lineage>
</organism>
<dbReference type="EMBL" id="KI440842">
    <property type="protein sequence ID" value="ERT02434.1"/>
    <property type="molecule type" value="Genomic_DNA"/>
</dbReference>
<name>U7Q3I9_SPOS1</name>